<dbReference type="EMBL" id="JBCITK010000001">
    <property type="protein sequence ID" value="MEN0641869.1"/>
    <property type="molecule type" value="Genomic_DNA"/>
</dbReference>
<organism evidence="2 3">
    <name type="scientific">Alkalicoccobacillus gibsonii</name>
    <dbReference type="NCBI Taxonomy" id="79881"/>
    <lineage>
        <taxon>Bacteria</taxon>
        <taxon>Bacillati</taxon>
        <taxon>Bacillota</taxon>
        <taxon>Bacilli</taxon>
        <taxon>Bacillales</taxon>
        <taxon>Bacillaceae</taxon>
        <taxon>Alkalicoccobacillus</taxon>
    </lineage>
</organism>
<feature type="domain" description="Transcription regulator PadR N-terminal" evidence="1">
    <location>
        <begin position="20"/>
        <end position="89"/>
    </location>
</feature>
<name>A0ABU9VD90_9BACI</name>
<dbReference type="SUPFAM" id="SSF46785">
    <property type="entry name" value="Winged helix' DNA-binding domain"/>
    <property type="match status" value="1"/>
</dbReference>
<reference evidence="2 3" key="1">
    <citation type="submission" date="2024-03" db="EMBL/GenBank/DDBJ databases">
        <title>Bacilli Hybrid Assemblies.</title>
        <authorList>
            <person name="Kovac J."/>
        </authorList>
    </citation>
    <scope>NUCLEOTIDE SEQUENCE [LARGE SCALE GENOMIC DNA]</scope>
    <source>
        <strain evidence="2 3">FSL R7-0666</strain>
    </source>
</reference>
<dbReference type="InterPro" id="IPR005149">
    <property type="entry name" value="Tscrpt_reg_PadR_N"/>
</dbReference>
<protein>
    <submittedName>
        <fullName evidence="2">PadR family transcriptional regulator</fullName>
    </submittedName>
</protein>
<dbReference type="Proteomes" id="UP001418796">
    <property type="component" value="Unassembled WGS sequence"/>
</dbReference>
<dbReference type="PANTHER" id="PTHR43252">
    <property type="entry name" value="TRANSCRIPTIONAL REGULATOR YQJI"/>
    <property type="match status" value="1"/>
</dbReference>
<evidence type="ECO:0000259" key="1">
    <source>
        <dbReference type="Pfam" id="PF03551"/>
    </source>
</evidence>
<accession>A0ABU9VD90</accession>
<dbReference type="InterPro" id="IPR036388">
    <property type="entry name" value="WH-like_DNA-bd_sf"/>
</dbReference>
<gene>
    <name evidence="2" type="ORF">MKY91_01680</name>
</gene>
<dbReference type="PANTHER" id="PTHR43252:SF7">
    <property type="entry name" value="TRANSCRIPTIONAL REGULATOR YQJI"/>
    <property type="match status" value="1"/>
</dbReference>
<sequence length="160" mass="18604">MNQKNQGKRVFGRGDLKVVLLMLLNEKPRHGYDIIRGLEELFNGFYSPSPGSIYPLLQWLEDEKYVTFTKEGRKKVFSITSVGQAYLEEHKDSDPISTRVTMFNASNAEETKVLREEIQLVSEELFRIGRQSMMNEEMKVEFLHLLKETKLKLSKLTDQS</sequence>
<dbReference type="RefSeq" id="WP_343129045.1">
    <property type="nucleotide sequence ID" value="NZ_JBCITK010000001.1"/>
</dbReference>
<keyword evidence="3" id="KW-1185">Reference proteome</keyword>
<proteinExistence type="predicted"/>
<dbReference type="InterPro" id="IPR036390">
    <property type="entry name" value="WH_DNA-bd_sf"/>
</dbReference>
<dbReference type="Pfam" id="PF03551">
    <property type="entry name" value="PadR"/>
    <property type="match status" value="1"/>
</dbReference>
<evidence type="ECO:0000313" key="3">
    <source>
        <dbReference type="Proteomes" id="UP001418796"/>
    </source>
</evidence>
<dbReference type="Gene3D" id="1.10.10.10">
    <property type="entry name" value="Winged helix-like DNA-binding domain superfamily/Winged helix DNA-binding domain"/>
    <property type="match status" value="1"/>
</dbReference>
<evidence type="ECO:0000313" key="2">
    <source>
        <dbReference type="EMBL" id="MEN0641869.1"/>
    </source>
</evidence>
<comment type="caution">
    <text evidence="2">The sequence shown here is derived from an EMBL/GenBank/DDBJ whole genome shotgun (WGS) entry which is preliminary data.</text>
</comment>